<dbReference type="SFLD" id="SFLDG00055">
    <property type="entry name" value="glucarate_dehydratase"/>
    <property type="match status" value="1"/>
</dbReference>
<evidence type="ECO:0000256" key="8">
    <source>
        <dbReference type="PIRSR" id="PIRSR634598-3"/>
    </source>
</evidence>
<evidence type="ECO:0000256" key="6">
    <source>
        <dbReference type="PIRSR" id="PIRSR634598-1"/>
    </source>
</evidence>
<keyword evidence="3 8" id="KW-0479">Metal-binding</keyword>
<dbReference type="SFLD" id="SFLDS00001">
    <property type="entry name" value="Enolase"/>
    <property type="match status" value="1"/>
</dbReference>
<comment type="similarity">
    <text evidence="2">Belongs to the mandelate racemase/muconate lactonizing enzyme family. GalD subfamily.</text>
</comment>
<feature type="binding site" evidence="7">
    <location>
        <position position="105"/>
    </location>
    <ligand>
        <name>substrate</name>
    </ligand>
</feature>
<keyword evidence="5" id="KW-0456">Lyase</keyword>
<organism evidence="10 11">
    <name type="scientific">Samsonia erythrinae</name>
    <dbReference type="NCBI Taxonomy" id="160434"/>
    <lineage>
        <taxon>Bacteria</taxon>
        <taxon>Pseudomonadati</taxon>
        <taxon>Pseudomonadota</taxon>
        <taxon>Gammaproteobacteria</taxon>
        <taxon>Enterobacterales</taxon>
        <taxon>Pectobacteriaceae</taxon>
        <taxon>Samsonia</taxon>
    </lineage>
</organism>
<feature type="binding site" evidence="7">
    <location>
        <begin position="235"/>
        <end position="237"/>
    </location>
    <ligand>
        <name>substrate</name>
    </ligand>
</feature>
<dbReference type="Proteomes" id="UP000295433">
    <property type="component" value="Unassembled WGS sequence"/>
</dbReference>
<dbReference type="InterPro" id="IPR036849">
    <property type="entry name" value="Enolase-like_C_sf"/>
</dbReference>
<evidence type="ECO:0000259" key="9">
    <source>
        <dbReference type="SMART" id="SM00922"/>
    </source>
</evidence>
<evidence type="ECO:0000256" key="4">
    <source>
        <dbReference type="ARBA" id="ARBA00022842"/>
    </source>
</evidence>
<name>A0A4R3VLC1_9GAMM</name>
<dbReference type="PANTHER" id="PTHR48080">
    <property type="entry name" value="D-GALACTONATE DEHYDRATASE-RELATED"/>
    <property type="match status" value="1"/>
</dbReference>
<dbReference type="InterPro" id="IPR034598">
    <property type="entry name" value="GlucD-like"/>
</dbReference>
<dbReference type="Gene3D" id="3.20.20.120">
    <property type="entry name" value="Enolase-like C-terminal domain"/>
    <property type="match status" value="1"/>
</dbReference>
<feature type="binding site" evidence="7">
    <location>
        <position position="32"/>
    </location>
    <ligand>
        <name>substrate</name>
    </ligand>
</feature>
<feature type="binding site" evidence="7">
    <location>
        <position position="150"/>
    </location>
    <ligand>
        <name>substrate</name>
    </ligand>
</feature>
<evidence type="ECO:0000313" key="10">
    <source>
        <dbReference type="EMBL" id="TCV04649.1"/>
    </source>
</evidence>
<feature type="binding site" evidence="7">
    <location>
        <position position="368"/>
    </location>
    <ligand>
        <name>substrate</name>
    </ligand>
</feature>
<feature type="binding site" evidence="8">
    <location>
        <position position="289"/>
    </location>
    <ligand>
        <name>Mg(2+)</name>
        <dbReference type="ChEBI" id="CHEBI:18420"/>
    </ligand>
</feature>
<dbReference type="SFLD" id="SFLDF00005">
    <property type="entry name" value="glucarate_dehydratase"/>
    <property type="match status" value="1"/>
</dbReference>
<feature type="active site" description="Proton acceptor" evidence="6">
    <location>
        <position position="339"/>
    </location>
</feature>
<dbReference type="SMART" id="SM00922">
    <property type="entry name" value="MR_MLE"/>
    <property type="match status" value="1"/>
</dbReference>
<dbReference type="FunFam" id="3.20.20.120:FF:000003">
    <property type="entry name" value="Glucarate dehydratase"/>
    <property type="match status" value="1"/>
</dbReference>
<feature type="binding site" evidence="8">
    <location>
        <position position="235"/>
    </location>
    <ligand>
        <name>Mg(2+)</name>
        <dbReference type="ChEBI" id="CHEBI:18420"/>
    </ligand>
</feature>
<dbReference type="GO" id="GO:0009063">
    <property type="term" value="P:amino acid catabolic process"/>
    <property type="evidence" value="ECO:0007669"/>
    <property type="project" value="InterPro"/>
</dbReference>
<evidence type="ECO:0000256" key="5">
    <source>
        <dbReference type="ARBA" id="ARBA00023239"/>
    </source>
</evidence>
<accession>A0A4R3VLC1</accession>
<dbReference type="GO" id="GO:0046872">
    <property type="term" value="F:metal ion binding"/>
    <property type="evidence" value="ECO:0007669"/>
    <property type="project" value="UniProtKB-KW"/>
</dbReference>
<keyword evidence="11" id="KW-1185">Reference proteome</keyword>
<dbReference type="Pfam" id="PF13378">
    <property type="entry name" value="MR_MLE_C"/>
    <property type="match status" value="1"/>
</dbReference>
<protein>
    <submittedName>
        <fullName evidence="10">D-glucarate dehydratase</fullName>
    </submittedName>
</protein>
<dbReference type="InterPro" id="IPR029017">
    <property type="entry name" value="Enolase-like_N"/>
</dbReference>
<reference evidence="10 11" key="1">
    <citation type="submission" date="2019-03" db="EMBL/GenBank/DDBJ databases">
        <title>Genomic Encyclopedia of Type Strains, Phase IV (KMG-IV): sequencing the most valuable type-strain genomes for metagenomic binning, comparative biology and taxonomic classification.</title>
        <authorList>
            <person name="Goeker M."/>
        </authorList>
    </citation>
    <scope>NUCLEOTIDE SEQUENCE [LARGE SCALE GENOMIC DNA]</scope>
    <source>
        <strain evidence="10 11">DSM 16730</strain>
    </source>
</reference>
<dbReference type="RefSeq" id="WP_132457638.1">
    <property type="nucleotide sequence ID" value="NZ_JAWIZJ010000012.1"/>
</dbReference>
<feature type="binding site" evidence="7">
    <location>
        <begin position="339"/>
        <end position="341"/>
    </location>
    <ligand>
        <name>substrate</name>
    </ligand>
</feature>
<evidence type="ECO:0000256" key="1">
    <source>
        <dbReference type="ARBA" id="ARBA00009938"/>
    </source>
</evidence>
<keyword evidence="4 8" id="KW-0460">Magnesium</keyword>
<sequence length="445" mass="49231">MRNLSATPVITDMQVIPVAGYDSMLLNIGGAHGAYFTRNLVILTDSAGHTGVGEAPGGEVIYNTLLEAIPRVKGEEIARMNRLVHDIHVGNQSSDFDSFGKGAWTFELRVNAVAALEAALLDLMGQFMGVPVAELLGPGKQRDEVTVLGYLFYIGDRTRTDLPYLPGEKGQHEWYHLRHQQAMDSEAIVRLAEATTDRYGFKDFKLKGGVLPGEQEIDTVKALKKRFPDARITVDPNGAWLLDEAIDLCKDMKGILTYAEDPCGAEQGFSGREVMAEFRRATGLPVATNMIATNWREMNHAVMLQAVDIPLADPHFWTMHGAVRVAQMCDEWGLTWGCHSNNHFDVSLAMFTHVGAAAPGNPTAIDTHWIWQEGQHLTKEPLQIVNGKIKVPERPGLGIELDMEQVMKAHELHKTLPSGARNDAAAMQYLIPGWTFDRKRPVFGR</sequence>
<dbReference type="SUPFAM" id="SSF54826">
    <property type="entry name" value="Enolase N-terminal domain-like"/>
    <property type="match status" value="1"/>
</dbReference>
<feature type="binding site" evidence="7">
    <location>
        <position position="289"/>
    </location>
    <ligand>
        <name>substrate</name>
    </ligand>
</feature>
<evidence type="ECO:0000256" key="7">
    <source>
        <dbReference type="PIRSR" id="PIRSR634598-2"/>
    </source>
</evidence>
<comment type="similarity">
    <text evidence="1">Belongs to the mandelate racemase/muconate lactonizing enzyme family. GlucD subfamily.</text>
</comment>
<dbReference type="InterPro" id="IPR018110">
    <property type="entry name" value="Mandel_Rmase/mucon_lact_enz_CS"/>
</dbReference>
<feature type="active site" description="Proton acceptor" evidence="6">
    <location>
        <position position="207"/>
    </location>
</feature>
<feature type="binding site" evidence="7">
    <location>
        <position position="205"/>
    </location>
    <ligand>
        <name>substrate</name>
    </ligand>
</feature>
<comment type="cofactor">
    <cofactor evidence="8">
        <name>Mg(2+)</name>
        <dbReference type="ChEBI" id="CHEBI:18420"/>
    </cofactor>
</comment>
<evidence type="ECO:0000256" key="2">
    <source>
        <dbReference type="ARBA" id="ARBA00010339"/>
    </source>
</evidence>
<dbReference type="InterPro" id="IPR034593">
    <property type="entry name" value="DgoD-like"/>
</dbReference>
<dbReference type="InterPro" id="IPR013342">
    <property type="entry name" value="Mandelate_racemase_C"/>
</dbReference>
<feature type="domain" description="Mandelate racemase/muconate lactonizing enzyme C-terminal" evidence="9">
    <location>
        <begin position="185"/>
        <end position="285"/>
    </location>
</feature>
<dbReference type="SUPFAM" id="SSF51604">
    <property type="entry name" value="Enolase C-terminal domain-like"/>
    <property type="match status" value="1"/>
</dbReference>
<dbReference type="EMBL" id="SMBY01000010">
    <property type="protein sequence ID" value="TCV04649.1"/>
    <property type="molecule type" value="Genomic_DNA"/>
</dbReference>
<feature type="binding site" evidence="8">
    <location>
        <position position="266"/>
    </location>
    <ligand>
        <name>Mg(2+)</name>
        <dbReference type="ChEBI" id="CHEBI:18420"/>
    </ligand>
</feature>
<proteinExistence type="inferred from homology"/>
<gene>
    <name evidence="10" type="ORF">EDC54_11038</name>
</gene>
<evidence type="ECO:0000313" key="11">
    <source>
        <dbReference type="Proteomes" id="UP000295433"/>
    </source>
</evidence>
<feature type="binding site" evidence="7">
    <location>
        <position position="421"/>
    </location>
    <ligand>
        <name>substrate</name>
    </ligand>
</feature>
<dbReference type="PROSITE" id="PS00908">
    <property type="entry name" value="MR_MLE_1"/>
    <property type="match status" value="1"/>
</dbReference>
<dbReference type="InterPro" id="IPR029065">
    <property type="entry name" value="Enolase_C-like"/>
</dbReference>
<dbReference type="GO" id="GO:0016829">
    <property type="term" value="F:lyase activity"/>
    <property type="evidence" value="ECO:0007669"/>
    <property type="project" value="UniProtKB-KW"/>
</dbReference>
<dbReference type="Gene3D" id="3.30.390.10">
    <property type="entry name" value="Enolase-like, N-terminal domain"/>
    <property type="match status" value="1"/>
</dbReference>
<comment type="caution">
    <text evidence="10">The sequence shown here is derived from an EMBL/GenBank/DDBJ whole genome shotgun (WGS) entry which is preliminary data.</text>
</comment>
<dbReference type="PANTHER" id="PTHR48080:SF1">
    <property type="entry name" value="GLUCARATE DEHYDRATASE-RELATED PROTEIN"/>
    <property type="match status" value="1"/>
</dbReference>
<evidence type="ECO:0000256" key="3">
    <source>
        <dbReference type="ARBA" id="ARBA00022723"/>
    </source>
</evidence>
<dbReference type="AlphaFoldDB" id="A0A4R3VLC1"/>
<dbReference type="OrthoDB" id="193563at2"/>
<dbReference type="CDD" id="cd03323">
    <property type="entry name" value="D-glucarate_dehydratase"/>
    <property type="match status" value="1"/>
</dbReference>